<dbReference type="PANTHER" id="PTHR45793:SF9">
    <property type="entry name" value="HOMEOBOX PROTEIN OTX1"/>
    <property type="match status" value="1"/>
</dbReference>
<dbReference type="Pfam" id="PF24818">
    <property type="entry name" value="PH_TRF2_HOY1"/>
    <property type="match status" value="1"/>
</dbReference>
<dbReference type="Proteomes" id="UP000789759">
    <property type="component" value="Unassembled WGS sequence"/>
</dbReference>
<dbReference type="EMBL" id="CAJVQA010000208">
    <property type="protein sequence ID" value="CAG8462466.1"/>
    <property type="molecule type" value="Genomic_DNA"/>
</dbReference>
<keyword evidence="4 5" id="KW-0539">Nucleus</keyword>
<dbReference type="GO" id="GO:0005634">
    <property type="term" value="C:nucleus"/>
    <property type="evidence" value="ECO:0007669"/>
    <property type="project" value="UniProtKB-SubCell"/>
</dbReference>
<dbReference type="CDD" id="cd00086">
    <property type="entry name" value="homeodomain"/>
    <property type="match status" value="1"/>
</dbReference>
<feature type="region of interest" description="Disordered" evidence="7">
    <location>
        <begin position="469"/>
        <end position="507"/>
    </location>
</feature>
<dbReference type="SMART" id="SM00389">
    <property type="entry name" value="HOX"/>
    <property type="match status" value="1"/>
</dbReference>
<comment type="subcellular location">
    <subcellularLocation>
        <location evidence="1 5 6">Nucleus</location>
    </subcellularLocation>
</comment>
<dbReference type="SUPFAM" id="SSF46689">
    <property type="entry name" value="Homeodomain-like"/>
    <property type="match status" value="1"/>
</dbReference>
<dbReference type="PROSITE" id="PS00027">
    <property type="entry name" value="HOMEOBOX_1"/>
    <property type="match status" value="1"/>
</dbReference>
<evidence type="ECO:0000256" key="2">
    <source>
        <dbReference type="ARBA" id="ARBA00023125"/>
    </source>
</evidence>
<name>A0A9N8YXN0_9GLOM</name>
<evidence type="ECO:0000313" key="9">
    <source>
        <dbReference type="EMBL" id="CAG8462466.1"/>
    </source>
</evidence>
<evidence type="ECO:0000256" key="6">
    <source>
        <dbReference type="RuleBase" id="RU000682"/>
    </source>
</evidence>
<gene>
    <name evidence="9" type="ORF">CPELLU_LOCUS688</name>
</gene>
<accession>A0A9N8YXN0</accession>
<keyword evidence="10" id="KW-1185">Reference proteome</keyword>
<feature type="region of interest" description="Disordered" evidence="7">
    <location>
        <begin position="97"/>
        <end position="116"/>
    </location>
</feature>
<evidence type="ECO:0000256" key="3">
    <source>
        <dbReference type="ARBA" id="ARBA00023155"/>
    </source>
</evidence>
<feature type="compositionally biased region" description="Polar residues" evidence="7">
    <location>
        <begin position="473"/>
        <end position="486"/>
    </location>
</feature>
<comment type="caution">
    <text evidence="9">The sequence shown here is derived from an EMBL/GenBank/DDBJ whole genome shotgun (WGS) entry which is preliminary data.</text>
</comment>
<feature type="DNA-binding region" description="Homeobox" evidence="5">
    <location>
        <begin position="110"/>
        <end position="169"/>
    </location>
</feature>
<reference evidence="9" key="1">
    <citation type="submission" date="2021-06" db="EMBL/GenBank/DDBJ databases">
        <authorList>
            <person name="Kallberg Y."/>
            <person name="Tangrot J."/>
            <person name="Rosling A."/>
        </authorList>
    </citation>
    <scope>NUCLEOTIDE SEQUENCE</scope>
    <source>
        <strain evidence="9">FL966</strain>
    </source>
</reference>
<dbReference type="Gene3D" id="1.10.10.60">
    <property type="entry name" value="Homeodomain-like"/>
    <property type="match status" value="1"/>
</dbReference>
<dbReference type="GO" id="GO:0000981">
    <property type="term" value="F:DNA-binding transcription factor activity, RNA polymerase II-specific"/>
    <property type="evidence" value="ECO:0007669"/>
    <property type="project" value="InterPro"/>
</dbReference>
<evidence type="ECO:0000256" key="7">
    <source>
        <dbReference type="SAM" id="MobiDB-lite"/>
    </source>
</evidence>
<dbReference type="InterPro" id="IPR017970">
    <property type="entry name" value="Homeobox_CS"/>
</dbReference>
<dbReference type="InterPro" id="IPR009057">
    <property type="entry name" value="Homeodomain-like_sf"/>
</dbReference>
<organism evidence="9 10">
    <name type="scientific">Cetraspora pellucida</name>
    <dbReference type="NCBI Taxonomy" id="1433469"/>
    <lineage>
        <taxon>Eukaryota</taxon>
        <taxon>Fungi</taxon>
        <taxon>Fungi incertae sedis</taxon>
        <taxon>Mucoromycota</taxon>
        <taxon>Glomeromycotina</taxon>
        <taxon>Glomeromycetes</taxon>
        <taxon>Diversisporales</taxon>
        <taxon>Gigasporaceae</taxon>
        <taxon>Cetraspora</taxon>
    </lineage>
</organism>
<dbReference type="OrthoDB" id="6159439at2759"/>
<evidence type="ECO:0000313" key="10">
    <source>
        <dbReference type="Proteomes" id="UP000789759"/>
    </source>
</evidence>
<protein>
    <submittedName>
        <fullName evidence="9">4339_t:CDS:1</fullName>
    </submittedName>
</protein>
<keyword evidence="2 5" id="KW-0238">DNA-binding</keyword>
<evidence type="ECO:0000259" key="8">
    <source>
        <dbReference type="PROSITE" id="PS50071"/>
    </source>
</evidence>
<dbReference type="AlphaFoldDB" id="A0A9N8YXN0"/>
<keyword evidence="3 5" id="KW-0371">Homeobox</keyword>
<dbReference type="Pfam" id="PF00046">
    <property type="entry name" value="Homeodomain"/>
    <property type="match status" value="1"/>
</dbReference>
<evidence type="ECO:0000256" key="1">
    <source>
        <dbReference type="ARBA" id="ARBA00004123"/>
    </source>
</evidence>
<proteinExistence type="predicted"/>
<feature type="domain" description="Homeobox" evidence="8">
    <location>
        <begin position="108"/>
        <end position="168"/>
    </location>
</feature>
<dbReference type="InterPro" id="IPR057939">
    <property type="entry name" value="TRF2_HOY1_PH"/>
</dbReference>
<dbReference type="PANTHER" id="PTHR45793">
    <property type="entry name" value="HOMEOBOX PROTEIN"/>
    <property type="match status" value="1"/>
</dbReference>
<evidence type="ECO:0000256" key="4">
    <source>
        <dbReference type="ARBA" id="ARBA00023242"/>
    </source>
</evidence>
<evidence type="ECO:0000256" key="5">
    <source>
        <dbReference type="PROSITE-ProRule" id="PRU00108"/>
    </source>
</evidence>
<sequence>MADYLLAERPSKRTYFGSTSNMFDADDDDEQYFAFSKAAADSGFPIAGVTDASSILPNKDGESTSSVNSIDVASNSTDCSTILDDAKINTTINKGTGANIDVPNTPPPTNNKKRTRATPEQLAILEDTFKTNTSPNSKVREALAEKVNMSERSIQIWFQNRRAKMKAMQKRAHLMINQDSLGHHFMPCIPGYGHGLYPFRMPIHHAQRIALPRSYSTSDLTPTINNIALTGMRPQPNSGLGITVPQVSQGFWQSGPLTAPVTSLGANDPNHLISALHLVVNPSNGMPVKINDPTSVSTQPQQQFTPPQEFVSPAYNNNTMVSVISCETLTIGTWRRILTMQAPTDLLCYYAIPQNTFTYHITNDNTQFKMEFPLTDITAIEFRLIDDIYAQIAVEVKDPPHFYMEASHGGWNMCKDFTEDRQATRHMRHVMKGRAIVMKPQLIKLMQDDPLLSKVVTFIDDSTDAFVKDNADDQLQNPPRRSSYPSGSIADNVHFGSENTSLSDKEDYKSSTNLLKQMARNRRSISLPLSPSDDHKNSFMNNNSMPQNSLHVNTALMDLYKAEVNNSSPEFCSSPMELNSSPTTPLDVFDNSPTLMDSSPLLNQDPFVSLPTHNPNNLSMDTSIHSNEIAAAMVSFAPSMTGHGLPNMSNDEFANIFNTMSSGSDTASDVSEFLTFNDYANDTMDSNDAFTSSNGIINIDTSSWVGDVAYC</sequence>
<dbReference type="GO" id="GO:0000978">
    <property type="term" value="F:RNA polymerase II cis-regulatory region sequence-specific DNA binding"/>
    <property type="evidence" value="ECO:0007669"/>
    <property type="project" value="TreeGrafter"/>
</dbReference>
<dbReference type="PROSITE" id="PS50071">
    <property type="entry name" value="HOMEOBOX_2"/>
    <property type="match status" value="1"/>
</dbReference>
<dbReference type="InterPro" id="IPR001356">
    <property type="entry name" value="HD"/>
</dbReference>